<dbReference type="EMBL" id="JAVDYG010000001">
    <property type="protein sequence ID" value="MDR7363354.1"/>
    <property type="molecule type" value="Genomic_DNA"/>
</dbReference>
<keyword evidence="2" id="KW-1185">Reference proteome</keyword>
<organism evidence="1 2">
    <name type="scientific">Nocardioides marmoribigeumensis</name>
    <dbReference type="NCBI Taxonomy" id="433649"/>
    <lineage>
        <taxon>Bacteria</taxon>
        <taxon>Bacillati</taxon>
        <taxon>Actinomycetota</taxon>
        <taxon>Actinomycetes</taxon>
        <taxon>Propionibacteriales</taxon>
        <taxon>Nocardioidaceae</taxon>
        <taxon>Nocardioides</taxon>
    </lineage>
</organism>
<dbReference type="SUPFAM" id="SSF52467">
    <property type="entry name" value="DHS-like NAD/FAD-binding domain"/>
    <property type="match status" value="1"/>
</dbReference>
<comment type="caution">
    <text evidence="1">The sequence shown here is derived from an EMBL/GenBank/DDBJ whole genome shotgun (WGS) entry which is preliminary data.</text>
</comment>
<reference evidence="1 2" key="1">
    <citation type="submission" date="2023-07" db="EMBL/GenBank/DDBJ databases">
        <title>Sequencing the genomes of 1000 actinobacteria strains.</title>
        <authorList>
            <person name="Klenk H.-P."/>
        </authorList>
    </citation>
    <scope>NUCLEOTIDE SEQUENCE [LARGE SCALE GENOMIC DNA]</scope>
    <source>
        <strain evidence="1 2">DSM 19426</strain>
    </source>
</reference>
<dbReference type="RefSeq" id="WP_310303669.1">
    <property type="nucleotide sequence ID" value="NZ_BAAAPS010000003.1"/>
</dbReference>
<dbReference type="Proteomes" id="UP001183648">
    <property type="component" value="Unassembled WGS sequence"/>
</dbReference>
<dbReference type="Pfam" id="PF13289">
    <property type="entry name" value="SIR2_2"/>
    <property type="match status" value="1"/>
</dbReference>
<evidence type="ECO:0000313" key="2">
    <source>
        <dbReference type="Proteomes" id="UP001183648"/>
    </source>
</evidence>
<evidence type="ECO:0000313" key="1">
    <source>
        <dbReference type="EMBL" id="MDR7363354.1"/>
    </source>
</evidence>
<protein>
    <submittedName>
        <fullName evidence="1">NAD-dependent SIR2 family protein deacetylase</fullName>
    </submittedName>
</protein>
<proteinExistence type="predicted"/>
<accession>A0ABU2BY97</accession>
<sequence length="499" mass="54218">MASSSGMTAAGHVFVVHGRIENLTHDVAVLPTSTKFSFRPYWHPILSTNTEQWRPDGWPAAGFARAKGRDDIWFVNVGGRSSHGADALVDRSVGALRDIAATRPTPSRNRTKALVAFPVIGIEGGGLGQERGDVVRRLLPALTEAARELDLDIALVTPDSSVYAAAQHLRRQASSWALPENQIREAERLGEIARSGGLALFMGAGVSIPAGLPTWGGLLAQLAERHRVDTSGKFQKLSGLDQAQYLHNHVENLGMDVCSIVETVRTPALGHALLASLGCAEAVTTNYDRLYEAAVLMQRGPGNVATVLPWEHPDAGKQWILKLHGDVQKPASIVLTRQQFVSFDAQTRPAGALLQTLLMTRHVLFVGASLTDDNVIRLAYEVDHFRRSHDLAGTVGTVLDVEDDEVRRELWRDQLFWVSMAGDDVQQRSRTLEVFLDAVAAHASSDASWLLDERFSGLSDADRDLAAAAREVYNRASGAGPEWKGLADSLARFGARSGR</sequence>
<dbReference type="InterPro" id="IPR029035">
    <property type="entry name" value="DHS-like_NAD/FAD-binding_dom"/>
</dbReference>
<name>A0ABU2BY97_9ACTN</name>
<dbReference type="Gene3D" id="3.40.50.1220">
    <property type="entry name" value="TPP-binding domain"/>
    <property type="match status" value="1"/>
</dbReference>
<gene>
    <name evidence="1" type="ORF">J2S63_002907</name>
</gene>